<dbReference type="PANTHER" id="PTHR24394">
    <property type="entry name" value="ZINC FINGER PROTEIN"/>
    <property type="match status" value="1"/>
</dbReference>
<evidence type="ECO:0000256" key="3">
    <source>
        <dbReference type="ARBA" id="ARBA00022737"/>
    </source>
</evidence>
<evidence type="ECO:0000313" key="10">
    <source>
        <dbReference type="EMBL" id="KAJ1132865.1"/>
    </source>
</evidence>
<keyword evidence="2" id="KW-0479">Metal-binding</keyword>
<dbReference type="GO" id="GO:0000981">
    <property type="term" value="F:DNA-binding transcription factor activity, RNA polymerase II-specific"/>
    <property type="evidence" value="ECO:0007669"/>
    <property type="project" value="TreeGrafter"/>
</dbReference>
<dbReference type="Pfam" id="PF00096">
    <property type="entry name" value="zf-C2H2"/>
    <property type="match status" value="1"/>
</dbReference>
<gene>
    <name evidence="10" type="ORF">NDU88_011166</name>
</gene>
<dbReference type="Pfam" id="PF13912">
    <property type="entry name" value="zf-C2H2_6"/>
    <property type="match status" value="1"/>
</dbReference>
<protein>
    <recommendedName>
        <fullName evidence="9">C2H2-type domain-containing protein</fullName>
    </recommendedName>
</protein>
<dbReference type="AlphaFoldDB" id="A0AAV7Q0U1"/>
<dbReference type="FunFam" id="3.30.160.60:FF:000446">
    <property type="entry name" value="Zinc finger protein"/>
    <property type="match status" value="1"/>
</dbReference>
<dbReference type="GO" id="GO:0008270">
    <property type="term" value="F:zinc ion binding"/>
    <property type="evidence" value="ECO:0007669"/>
    <property type="project" value="UniProtKB-KW"/>
</dbReference>
<feature type="region of interest" description="Disordered" evidence="8">
    <location>
        <begin position="67"/>
        <end position="100"/>
    </location>
</feature>
<dbReference type="PROSITE" id="PS00028">
    <property type="entry name" value="ZINC_FINGER_C2H2_1"/>
    <property type="match status" value="3"/>
</dbReference>
<organism evidence="10 11">
    <name type="scientific">Pleurodeles waltl</name>
    <name type="common">Iberian ribbed newt</name>
    <dbReference type="NCBI Taxonomy" id="8319"/>
    <lineage>
        <taxon>Eukaryota</taxon>
        <taxon>Metazoa</taxon>
        <taxon>Chordata</taxon>
        <taxon>Craniata</taxon>
        <taxon>Vertebrata</taxon>
        <taxon>Euteleostomi</taxon>
        <taxon>Amphibia</taxon>
        <taxon>Batrachia</taxon>
        <taxon>Caudata</taxon>
        <taxon>Salamandroidea</taxon>
        <taxon>Salamandridae</taxon>
        <taxon>Pleurodelinae</taxon>
        <taxon>Pleurodeles</taxon>
    </lineage>
</organism>
<evidence type="ECO:0000256" key="1">
    <source>
        <dbReference type="ARBA" id="ARBA00004123"/>
    </source>
</evidence>
<name>A0AAV7Q0U1_PLEWA</name>
<proteinExistence type="predicted"/>
<dbReference type="PANTHER" id="PTHR24394:SF29">
    <property type="entry name" value="MYONEURIN"/>
    <property type="match status" value="1"/>
</dbReference>
<feature type="domain" description="C2H2-type" evidence="9">
    <location>
        <begin position="240"/>
        <end position="267"/>
    </location>
</feature>
<comment type="subcellular location">
    <subcellularLocation>
        <location evidence="1">Nucleus</location>
    </subcellularLocation>
</comment>
<dbReference type="SUPFAM" id="SSF57667">
    <property type="entry name" value="beta-beta-alpha zinc fingers"/>
    <property type="match status" value="1"/>
</dbReference>
<dbReference type="InterPro" id="IPR013087">
    <property type="entry name" value="Znf_C2H2_type"/>
</dbReference>
<keyword evidence="3" id="KW-0677">Repeat</keyword>
<dbReference type="PROSITE" id="PS50157">
    <property type="entry name" value="ZINC_FINGER_C2H2_2"/>
    <property type="match status" value="3"/>
</dbReference>
<dbReference type="Gene3D" id="3.30.160.60">
    <property type="entry name" value="Classic Zinc Finger"/>
    <property type="match status" value="1"/>
</dbReference>
<dbReference type="Proteomes" id="UP001066276">
    <property type="component" value="Chromosome 7"/>
</dbReference>
<keyword evidence="4 7" id="KW-0863">Zinc-finger</keyword>
<keyword evidence="5" id="KW-0862">Zinc</keyword>
<evidence type="ECO:0000256" key="5">
    <source>
        <dbReference type="ARBA" id="ARBA00022833"/>
    </source>
</evidence>
<reference evidence="10" key="1">
    <citation type="journal article" date="2022" name="bioRxiv">
        <title>Sequencing and chromosome-scale assembly of the giantPleurodeles waltlgenome.</title>
        <authorList>
            <person name="Brown T."/>
            <person name="Elewa A."/>
            <person name="Iarovenko S."/>
            <person name="Subramanian E."/>
            <person name="Araus A.J."/>
            <person name="Petzold A."/>
            <person name="Susuki M."/>
            <person name="Suzuki K.-i.T."/>
            <person name="Hayashi T."/>
            <person name="Toyoda A."/>
            <person name="Oliveira C."/>
            <person name="Osipova E."/>
            <person name="Leigh N.D."/>
            <person name="Simon A."/>
            <person name="Yun M.H."/>
        </authorList>
    </citation>
    <scope>NUCLEOTIDE SEQUENCE</scope>
    <source>
        <strain evidence="10">20211129_DDA</strain>
        <tissue evidence="10">Liver</tissue>
    </source>
</reference>
<evidence type="ECO:0000256" key="2">
    <source>
        <dbReference type="ARBA" id="ARBA00022723"/>
    </source>
</evidence>
<evidence type="ECO:0000256" key="8">
    <source>
        <dbReference type="SAM" id="MobiDB-lite"/>
    </source>
</evidence>
<feature type="domain" description="C2H2-type" evidence="9">
    <location>
        <begin position="302"/>
        <end position="326"/>
    </location>
</feature>
<dbReference type="EMBL" id="JANPWB010000011">
    <property type="protein sequence ID" value="KAJ1132865.1"/>
    <property type="molecule type" value="Genomic_DNA"/>
</dbReference>
<evidence type="ECO:0000259" key="9">
    <source>
        <dbReference type="PROSITE" id="PS50157"/>
    </source>
</evidence>
<comment type="caution">
    <text evidence="10">The sequence shown here is derived from an EMBL/GenBank/DDBJ whole genome shotgun (WGS) entry which is preliminary data.</text>
</comment>
<dbReference type="SMART" id="SM00355">
    <property type="entry name" value="ZnF_C2H2"/>
    <property type="match status" value="4"/>
</dbReference>
<keyword evidence="11" id="KW-1185">Reference proteome</keyword>
<sequence>MVVLLMRFKPRLGSASEDPEVTSRSFLRFLGRRGASSCGLCAASPPARGAAEARGWGQTALSVISMSRRRREAASGTTLKKRKGKPAAQGEVEQELSASTEDATVGPGMVYIDSLGISYQESPNAVQYELPNKVTKSTVQTQVKLIDENGVTTVQTSAEDSARCKEQVASTSTEETQYVEDSMQCFPCHIIFTTMASKLRHMRRDHPDVFAKHVKYSPLPYQKSYEKERRLYRPPSKGRVMCLECGESFGSRKVMLAHKSKHKKNSTFSCAICGRRFELLPTLRKHQRSHSYDEQDKAGGPYICLDCGAVFPASRGLRLHESIHKR</sequence>
<feature type="domain" description="C2H2-type" evidence="9">
    <location>
        <begin position="268"/>
        <end position="295"/>
    </location>
</feature>
<accession>A0AAV7Q0U1</accession>
<evidence type="ECO:0000256" key="4">
    <source>
        <dbReference type="ARBA" id="ARBA00022771"/>
    </source>
</evidence>
<dbReference type="GO" id="GO:0005634">
    <property type="term" value="C:nucleus"/>
    <property type="evidence" value="ECO:0007669"/>
    <property type="project" value="UniProtKB-SubCell"/>
</dbReference>
<evidence type="ECO:0000313" key="11">
    <source>
        <dbReference type="Proteomes" id="UP001066276"/>
    </source>
</evidence>
<evidence type="ECO:0000256" key="6">
    <source>
        <dbReference type="ARBA" id="ARBA00023242"/>
    </source>
</evidence>
<keyword evidence="6" id="KW-0539">Nucleus</keyword>
<evidence type="ECO:0000256" key="7">
    <source>
        <dbReference type="PROSITE-ProRule" id="PRU00042"/>
    </source>
</evidence>
<dbReference type="InterPro" id="IPR036236">
    <property type="entry name" value="Znf_C2H2_sf"/>
</dbReference>